<dbReference type="GeneID" id="125776351"/>
<accession>A0ABM3J4B2</accession>
<dbReference type="PANTHER" id="PTHR12243:SF67">
    <property type="entry name" value="COREPRESSOR OF PANGOLIN, ISOFORM A-RELATED"/>
    <property type="match status" value="1"/>
</dbReference>
<evidence type="ECO:0000259" key="2">
    <source>
        <dbReference type="PROSITE" id="PS51029"/>
    </source>
</evidence>
<gene>
    <name evidence="4" type="primary">LOC125776351</name>
</gene>
<dbReference type="InterPro" id="IPR006578">
    <property type="entry name" value="MADF-dom"/>
</dbReference>
<keyword evidence="3" id="KW-1185">Reference proteome</keyword>
<dbReference type="Proteomes" id="UP001652620">
    <property type="component" value="Chromosome 2"/>
</dbReference>
<dbReference type="InterPro" id="IPR039353">
    <property type="entry name" value="TF_Adf1"/>
</dbReference>
<dbReference type="PROSITE" id="PS51029">
    <property type="entry name" value="MADF"/>
    <property type="match status" value="1"/>
</dbReference>
<evidence type="ECO:0000256" key="1">
    <source>
        <dbReference type="SAM" id="MobiDB-lite"/>
    </source>
</evidence>
<feature type="domain" description="MADF" evidence="2">
    <location>
        <begin position="50"/>
        <end position="140"/>
    </location>
</feature>
<dbReference type="PANTHER" id="PTHR12243">
    <property type="entry name" value="MADF DOMAIN TRANSCRIPTION FACTOR"/>
    <property type="match status" value="1"/>
</dbReference>
<proteinExistence type="predicted"/>
<organism evidence="3 4">
    <name type="scientific">Bactrocera dorsalis</name>
    <name type="common">Oriental fruit fly</name>
    <name type="synonym">Dacus dorsalis</name>
    <dbReference type="NCBI Taxonomy" id="27457"/>
    <lineage>
        <taxon>Eukaryota</taxon>
        <taxon>Metazoa</taxon>
        <taxon>Ecdysozoa</taxon>
        <taxon>Arthropoda</taxon>
        <taxon>Hexapoda</taxon>
        <taxon>Insecta</taxon>
        <taxon>Pterygota</taxon>
        <taxon>Neoptera</taxon>
        <taxon>Endopterygota</taxon>
        <taxon>Diptera</taxon>
        <taxon>Brachycera</taxon>
        <taxon>Muscomorpha</taxon>
        <taxon>Tephritoidea</taxon>
        <taxon>Tephritidae</taxon>
        <taxon>Bactrocera</taxon>
        <taxon>Bactrocera</taxon>
    </lineage>
</organism>
<dbReference type="RefSeq" id="XP_049304064.1">
    <property type="nucleotide sequence ID" value="XM_049448107.1"/>
</dbReference>
<feature type="region of interest" description="Disordered" evidence="1">
    <location>
        <begin position="159"/>
        <end position="186"/>
    </location>
</feature>
<feature type="compositionally biased region" description="Low complexity" evidence="1">
    <location>
        <begin position="159"/>
        <end position="171"/>
    </location>
</feature>
<reference evidence="4" key="2">
    <citation type="submission" date="2025-08" db="UniProtKB">
        <authorList>
            <consortium name="RefSeq"/>
        </authorList>
    </citation>
    <scope>IDENTIFICATION</scope>
    <source>
        <tissue evidence="4">Adult</tissue>
    </source>
</reference>
<name>A0ABM3J4B2_BACDO</name>
<reference evidence="3" key="1">
    <citation type="submission" date="2025-05" db="UniProtKB">
        <authorList>
            <consortium name="RefSeq"/>
        </authorList>
    </citation>
    <scope>NUCLEOTIDE SEQUENCE [LARGE SCALE GENOMIC DNA]</scope>
</reference>
<evidence type="ECO:0000313" key="4">
    <source>
        <dbReference type="RefSeq" id="XP_049304064.1"/>
    </source>
</evidence>
<sequence length="261" mass="29551">MATTKLCTCKMDSCVVLCTCRPLFCVHAGNCFVIFEVNRSTCDINMDDEILIEEVRNCPLIYDISNADYKNIRKKEMAWKEISKKTRLSEFECKNRWKSLRDCYKRCKRMEQIASGSGQQTPRRKWRYLEAMAFMETIPNSRHTISSISEEVGRIIEPSLEASTSSSTMETAQPTSSNKRGQKKKNGEALAKFLQTAGESISTMIDESRSRKTDTTAQHFASLAAKISEAGLPQEMVLHIEAKVSALVFKEISDFYSGYLG</sequence>
<dbReference type="SMART" id="SM00595">
    <property type="entry name" value="MADF"/>
    <property type="match status" value="1"/>
</dbReference>
<evidence type="ECO:0000313" key="3">
    <source>
        <dbReference type="Proteomes" id="UP001652620"/>
    </source>
</evidence>
<protein>
    <submittedName>
        <fullName evidence="4">Uncharacterized protein LOC125776351</fullName>
    </submittedName>
</protein>
<dbReference type="Pfam" id="PF10545">
    <property type="entry name" value="MADF_DNA_bdg"/>
    <property type="match status" value="1"/>
</dbReference>